<name>A0A8S1QW17_9CILI</name>
<keyword evidence="2" id="KW-1185">Reference proteome</keyword>
<proteinExistence type="predicted"/>
<dbReference type="OrthoDB" id="10360093at2759"/>
<protein>
    <submittedName>
        <fullName evidence="1">Uncharacterized protein</fullName>
    </submittedName>
</protein>
<evidence type="ECO:0000313" key="2">
    <source>
        <dbReference type="Proteomes" id="UP000692954"/>
    </source>
</evidence>
<comment type="caution">
    <text evidence="1">The sequence shown here is derived from an EMBL/GenBank/DDBJ whole genome shotgun (WGS) entry which is preliminary data.</text>
</comment>
<reference evidence="1" key="1">
    <citation type="submission" date="2021-01" db="EMBL/GenBank/DDBJ databases">
        <authorList>
            <consortium name="Genoscope - CEA"/>
            <person name="William W."/>
        </authorList>
    </citation>
    <scope>NUCLEOTIDE SEQUENCE</scope>
</reference>
<gene>
    <name evidence="1" type="ORF">PSON_ATCC_30995.1.T1200023</name>
</gene>
<organism evidence="1 2">
    <name type="scientific">Paramecium sonneborni</name>
    <dbReference type="NCBI Taxonomy" id="65129"/>
    <lineage>
        <taxon>Eukaryota</taxon>
        <taxon>Sar</taxon>
        <taxon>Alveolata</taxon>
        <taxon>Ciliophora</taxon>
        <taxon>Intramacronucleata</taxon>
        <taxon>Oligohymenophorea</taxon>
        <taxon>Peniculida</taxon>
        <taxon>Parameciidae</taxon>
        <taxon>Paramecium</taxon>
    </lineage>
</organism>
<dbReference type="AlphaFoldDB" id="A0A8S1QW17"/>
<sequence>MDQSLKEELLTRMKQSQYLLTSLCHCSIEKTNNGYVGFLITQGLWYKLRVFLLKKEGENKLFQIVHSEGFDHFYESQIIYQSYFQYQIIKNKIIVNYIKNLNYTNQFTIKIYLIKSENYFLKNLKLNKFSIKTLILKITNSNNNNNKTLINFQFIPITHILLSNKFLKDIQKAQIGFYYQENIRYWLGIILKFQRIGEFIIRTFRIK</sequence>
<dbReference type="EMBL" id="CAJJDN010000120">
    <property type="protein sequence ID" value="CAD8119145.1"/>
    <property type="molecule type" value="Genomic_DNA"/>
</dbReference>
<dbReference type="Proteomes" id="UP000692954">
    <property type="component" value="Unassembled WGS sequence"/>
</dbReference>
<accession>A0A8S1QW17</accession>
<evidence type="ECO:0000313" key="1">
    <source>
        <dbReference type="EMBL" id="CAD8119145.1"/>
    </source>
</evidence>